<keyword evidence="4 12" id="KW-0812">Transmembrane</keyword>
<keyword evidence="6 12" id="KW-1133">Transmembrane helix</keyword>
<dbReference type="GO" id="GO:0020037">
    <property type="term" value="F:heme binding"/>
    <property type="evidence" value="ECO:0007669"/>
    <property type="project" value="InterPro"/>
</dbReference>
<dbReference type="PRINTS" id="PR00385">
    <property type="entry name" value="P450"/>
</dbReference>
<dbReference type="GO" id="GO:0005506">
    <property type="term" value="F:iron ion binding"/>
    <property type="evidence" value="ECO:0007669"/>
    <property type="project" value="InterPro"/>
</dbReference>
<dbReference type="PRINTS" id="PR00463">
    <property type="entry name" value="EP450I"/>
</dbReference>
<comment type="cofactor">
    <cofactor evidence="10">
        <name>heme</name>
        <dbReference type="ChEBI" id="CHEBI:30413"/>
    </cofactor>
</comment>
<evidence type="ECO:0000256" key="10">
    <source>
        <dbReference type="PIRSR" id="PIRSR602401-1"/>
    </source>
</evidence>
<evidence type="ECO:0000256" key="1">
    <source>
        <dbReference type="ARBA" id="ARBA00004167"/>
    </source>
</evidence>
<evidence type="ECO:0000313" key="13">
    <source>
        <dbReference type="EMBL" id="KAK9101414.1"/>
    </source>
</evidence>
<dbReference type="PROSITE" id="PS00086">
    <property type="entry name" value="CYTOCHROME_P450"/>
    <property type="match status" value="1"/>
</dbReference>
<dbReference type="Gene3D" id="1.10.630.10">
    <property type="entry name" value="Cytochrome P450"/>
    <property type="match status" value="1"/>
</dbReference>
<dbReference type="InterPro" id="IPR017972">
    <property type="entry name" value="Cyt_P450_CS"/>
</dbReference>
<dbReference type="AlphaFoldDB" id="A0AAP0HYZ6"/>
<proteinExistence type="inferred from homology"/>
<dbReference type="GO" id="GO:0004497">
    <property type="term" value="F:monooxygenase activity"/>
    <property type="evidence" value="ECO:0007669"/>
    <property type="project" value="UniProtKB-KW"/>
</dbReference>
<evidence type="ECO:0000256" key="2">
    <source>
        <dbReference type="ARBA" id="ARBA00010617"/>
    </source>
</evidence>
<keyword evidence="9 12" id="KW-0472">Membrane</keyword>
<sequence>MEILMDQSGSSVWMITVAAAVVLIGLSAWKLKKQHQQQQLPPGPKTVPLIGNILELGKGGELLHVSLTKLANKYGEMMTVWFGGFEPTIVATSHELVWEIMVSKANDFSDRSLPWLTKILTCNWQTLATCDLGPYWHMIRKGLQSTTLNHQTIMAQTQVQESDIAHLLTSLDQEALSNNGIVKPYPKLRKLVVRLVSRFCFGPDFPNDDDFVDRLDSTLDESIHQSGHIRLADLFEFTRYVPGLWGPFKESQNLKARILRLLSPHLKAATPNCYSSFLLSKGLSEEVVVFNLYELYELAVDATSNTTAWALAFIIHNKDVQEKVLKEVMCKNELGERRRIVRVEELSEMEYVQAVAKETIRMRPIAPVMPHKAARDGELKGVKVKGGTPVLMNFHAVLHDDKVWREPNRFMPERFLNNNKSGVGVGVDVEAMERSFVSFGVGRRSCPGMELAKIQIGVTVANLVNRFEWRGAVEGELPDLTEDLTFVLMMKTPLVARILPRSY</sequence>
<dbReference type="Pfam" id="PF00067">
    <property type="entry name" value="p450"/>
    <property type="match status" value="1"/>
</dbReference>
<name>A0AAP0HYZ6_9MAGN</name>
<dbReference type="EMBL" id="JBBNAG010000010">
    <property type="protein sequence ID" value="KAK9101414.1"/>
    <property type="molecule type" value="Genomic_DNA"/>
</dbReference>
<evidence type="ECO:0000256" key="12">
    <source>
        <dbReference type="SAM" id="Phobius"/>
    </source>
</evidence>
<dbReference type="GO" id="GO:0016705">
    <property type="term" value="F:oxidoreductase activity, acting on paired donors, with incorporation or reduction of molecular oxygen"/>
    <property type="evidence" value="ECO:0007669"/>
    <property type="project" value="InterPro"/>
</dbReference>
<evidence type="ECO:0000256" key="9">
    <source>
        <dbReference type="ARBA" id="ARBA00023136"/>
    </source>
</evidence>
<keyword evidence="3 10" id="KW-0349">Heme</keyword>
<feature type="binding site" description="axial binding residue" evidence="10">
    <location>
        <position position="446"/>
    </location>
    <ligand>
        <name>heme</name>
        <dbReference type="ChEBI" id="CHEBI:30413"/>
    </ligand>
    <ligandPart>
        <name>Fe</name>
        <dbReference type="ChEBI" id="CHEBI:18248"/>
    </ligandPart>
</feature>
<keyword evidence="5 10" id="KW-0479">Metal-binding</keyword>
<dbReference type="SUPFAM" id="SSF48264">
    <property type="entry name" value="Cytochrome P450"/>
    <property type="match status" value="1"/>
</dbReference>
<dbReference type="PANTHER" id="PTHR47944:SF19">
    <property type="entry name" value="CYTOCHROME P450 77A4"/>
    <property type="match status" value="1"/>
</dbReference>
<dbReference type="GO" id="GO:0044550">
    <property type="term" value="P:secondary metabolite biosynthetic process"/>
    <property type="evidence" value="ECO:0007669"/>
    <property type="project" value="UniProtKB-ARBA"/>
</dbReference>
<keyword evidence="7 11" id="KW-0560">Oxidoreductase</keyword>
<evidence type="ECO:0000256" key="11">
    <source>
        <dbReference type="RuleBase" id="RU000461"/>
    </source>
</evidence>
<evidence type="ECO:0008006" key="15">
    <source>
        <dbReference type="Google" id="ProtNLM"/>
    </source>
</evidence>
<protein>
    <recommendedName>
        <fullName evidence="15">Cytochrome P450</fullName>
    </recommendedName>
</protein>
<comment type="caution">
    <text evidence="13">The sequence shown here is derived from an EMBL/GenBank/DDBJ whole genome shotgun (WGS) entry which is preliminary data.</text>
</comment>
<evidence type="ECO:0000256" key="6">
    <source>
        <dbReference type="ARBA" id="ARBA00022989"/>
    </source>
</evidence>
<organism evidence="13 14">
    <name type="scientific">Stephania cephalantha</name>
    <dbReference type="NCBI Taxonomy" id="152367"/>
    <lineage>
        <taxon>Eukaryota</taxon>
        <taxon>Viridiplantae</taxon>
        <taxon>Streptophyta</taxon>
        <taxon>Embryophyta</taxon>
        <taxon>Tracheophyta</taxon>
        <taxon>Spermatophyta</taxon>
        <taxon>Magnoliopsida</taxon>
        <taxon>Ranunculales</taxon>
        <taxon>Menispermaceae</taxon>
        <taxon>Menispermoideae</taxon>
        <taxon>Cissampelideae</taxon>
        <taxon>Stephania</taxon>
    </lineage>
</organism>
<comment type="similarity">
    <text evidence="2 11">Belongs to the cytochrome P450 family.</text>
</comment>
<evidence type="ECO:0000256" key="4">
    <source>
        <dbReference type="ARBA" id="ARBA00022692"/>
    </source>
</evidence>
<evidence type="ECO:0000256" key="5">
    <source>
        <dbReference type="ARBA" id="ARBA00022723"/>
    </source>
</evidence>
<keyword evidence="11" id="KW-0503">Monooxygenase</keyword>
<reference evidence="13 14" key="1">
    <citation type="submission" date="2024-01" db="EMBL/GenBank/DDBJ databases">
        <title>Genome assemblies of Stephania.</title>
        <authorList>
            <person name="Yang L."/>
        </authorList>
    </citation>
    <scope>NUCLEOTIDE SEQUENCE [LARGE SCALE GENOMIC DNA]</scope>
    <source>
        <strain evidence="13">JXDWG</strain>
        <tissue evidence="13">Leaf</tissue>
    </source>
</reference>
<gene>
    <name evidence="13" type="ORF">Scep_024844</name>
</gene>
<dbReference type="InterPro" id="IPR036396">
    <property type="entry name" value="Cyt_P450_sf"/>
</dbReference>
<comment type="subcellular location">
    <subcellularLocation>
        <location evidence="1">Membrane</location>
        <topology evidence="1">Single-pass membrane protein</topology>
    </subcellularLocation>
</comment>
<evidence type="ECO:0000256" key="8">
    <source>
        <dbReference type="ARBA" id="ARBA00023004"/>
    </source>
</evidence>
<dbReference type="InterPro" id="IPR002401">
    <property type="entry name" value="Cyt_P450_E_grp-I"/>
</dbReference>
<evidence type="ECO:0000313" key="14">
    <source>
        <dbReference type="Proteomes" id="UP001419268"/>
    </source>
</evidence>
<accession>A0AAP0HYZ6</accession>
<dbReference type="PANTHER" id="PTHR47944">
    <property type="entry name" value="CYTOCHROME P450 98A9"/>
    <property type="match status" value="1"/>
</dbReference>
<keyword evidence="14" id="KW-1185">Reference proteome</keyword>
<evidence type="ECO:0000256" key="3">
    <source>
        <dbReference type="ARBA" id="ARBA00022617"/>
    </source>
</evidence>
<feature type="transmembrane region" description="Helical" evidence="12">
    <location>
        <begin position="12"/>
        <end position="29"/>
    </location>
</feature>
<keyword evidence="8 10" id="KW-0408">Iron</keyword>
<dbReference type="Proteomes" id="UP001419268">
    <property type="component" value="Unassembled WGS sequence"/>
</dbReference>
<dbReference type="InterPro" id="IPR001128">
    <property type="entry name" value="Cyt_P450"/>
</dbReference>
<dbReference type="GO" id="GO:0016020">
    <property type="term" value="C:membrane"/>
    <property type="evidence" value="ECO:0007669"/>
    <property type="project" value="UniProtKB-SubCell"/>
</dbReference>
<evidence type="ECO:0000256" key="7">
    <source>
        <dbReference type="ARBA" id="ARBA00023002"/>
    </source>
</evidence>